<dbReference type="PROSITE" id="PS51257">
    <property type="entry name" value="PROKAR_LIPOPROTEIN"/>
    <property type="match status" value="1"/>
</dbReference>
<feature type="chain" id="PRO_5002363608" description="Bifunctional inhibitor/plant lipid transfer protein/seed storage helical domain-containing protein" evidence="1">
    <location>
        <begin position="20"/>
        <end position="76"/>
    </location>
</feature>
<proteinExistence type="predicted"/>
<evidence type="ECO:0000313" key="3">
    <source>
        <dbReference type="Proteomes" id="UP000006591"/>
    </source>
</evidence>
<dbReference type="AlphaFoldDB" id="A0A0E0J187"/>
<evidence type="ECO:0000256" key="1">
    <source>
        <dbReference type="SAM" id="SignalP"/>
    </source>
</evidence>
<dbReference type="Gramene" id="ONIVA11G11070.1">
    <property type="protein sequence ID" value="ONIVA11G11070.1"/>
    <property type="gene ID" value="ONIVA11G11070"/>
</dbReference>
<keyword evidence="1" id="KW-0732">Signal</keyword>
<dbReference type="Proteomes" id="UP000006591">
    <property type="component" value="Chromosome 11"/>
</dbReference>
<keyword evidence="3" id="KW-1185">Reference proteome</keyword>
<sequence length="76" mass="7603">MAAKAVLVLAVSLLTMAVAASTGSSSCPRDALKLRPLLFPAARCSTTFPRVTAAARCLLLSCLALAASSLAAGQLA</sequence>
<dbReference type="HOGENOM" id="CLU_2658723_0_0_1"/>
<evidence type="ECO:0008006" key="4">
    <source>
        <dbReference type="Google" id="ProtNLM"/>
    </source>
</evidence>
<reference evidence="2" key="1">
    <citation type="submission" date="2015-04" db="UniProtKB">
        <authorList>
            <consortium name="EnsemblPlants"/>
        </authorList>
    </citation>
    <scope>IDENTIFICATION</scope>
    <source>
        <strain evidence="2">SL10</strain>
    </source>
</reference>
<accession>A0A0E0J187</accession>
<reference evidence="2" key="2">
    <citation type="submission" date="2018-04" db="EMBL/GenBank/DDBJ databases">
        <title>OnivRS2 (Oryza nivara Reference Sequence Version 2).</title>
        <authorList>
            <person name="Zhang J."/>
            <person name="Kudrna D."/>
            <person name="Lee S."/>
            <person name="Talag J."/>
            <person name="Rajasekar S."/>
            <person name="Welchert J."/>
            <person name="Hsing Y.-I."/>
            <person name="Wing R.A."/>
        </authorList>
    </citation>
    <scope>NUCLEOTIDE SEQUENCE [LARGE SCALE GENOMIC DNA]</scope>
    <source>
        <strain evidence="2">SL10</strain>
    </source>
</reference>
<protein>
    <recommendedName>
        <fullName evidence="4">Bifunctional inhibitor/plant lipid transfer protein/seed storage helical domain-containing protein</fullName>
    </recommendedName>
</protein>
<evidence type="ECO:0000313" key="2">
    <source>
        <dbReference type="EnsemblPlants" id="ONIVA11G11070.1"/>
    </source>
</evidence>
<dbReference type="EnsemblPlants" id="ONIVA11G11070.1">
    <property type="protein sequence ID" value="ONIVA11G11070.1"/>
    <property type="gene ID" value="ONIVA11G11070"/>
</dbReference>
<name>A0A0E0J187_ORYNI</name>
<feature type="signal peptide" evidence="1">
    <location>
        <begin position="1"/>
        <end position="19"/>
    </location>
</feature>
<organism evidence="2">
    <name type="scientific">Oryza nivara</name>
    <name type="common">Indian wild rice</name>
    <name type="synonym">Oryza sativa f. spontanea</name>
    <dbReference type="NCBI Taxonomy" id="4536"/>
    <lineage>
        <taxon>Eukaryota</taxon>
        <taxon>Viridiplantae</taxon>
        <taxon>Streptophyta</taxon>
        <taxon>Embryophyta</taxon>
        <taxon>Tracheophyta</taxon>
        <taxon>Spermatophyta</taxon>
        <taxon>Magnoliopsida</taxon>
        <taxon>Liliopsida</taxon>
        <taxon>Poales</taxon>
        <taxon>Poaceae</taxon>
        <taxon>BOP clade</taxon>
        <taxon>Oryzoideae</taxon>
        <taxon>Oryzeae</taxon>
        <taxon>Oryzinae</taxon>
        <taxon>Oryza</taxon>
    </lineage>
</organism>